<protein>
    <recommendedName>
        <fullName evidence="4">DUF998 domain-containing protein</fullName>
    </recommendedName>
</protein>
<gene>
    <name evidence="2" type="ORF">J2X26_003058</name>
</gene>
<dbReference type="EMBL" id="JAUSVB010000004">
    <property type="protein sequence ID" value="MDQ0374731.1"/>
    <property type="molecule type" value="Genomic_DNA"/>
</dbReference>
<keyword evidence="1" id="KW-0472">Membrane</keyword>
<keyword evidence="1" id="KW-0812">Transmembrane</keyword>
<dbReference type="Pfam" id="PF06197">
    <property type="entry name" value="DUF998"/>
    <property type="match status" value="1"/>
</dbReference>
<reference evidence="2 3" key="1">
    <citation type="submission" date="2023-07" db="EMBL/GenBank/DDBJ databases">
        <title>Sorghum-associated microbial communities from plants grown in Nebraska, USA.</title>
        <authorList>
            <person name="Schachtman D."/>
        </authorList>
    </citation>
    <scope>NUCLEOTIDE SEQUENCE [LARGE SCALE GENOMIC DNA]</scope>
    <source>
        <strain evidence="2 3">BE332</strain>
    </source>
</reference>
<feature type="transmembrane region" description="Helical" evidence="1">
    <location>
        <begin position="61"/>
        <end position="84"/>
    </location>
</feature>
<evidence type="ECO:0000313" key="2">
    <source>
        <dbReference type="EMBL" id="MDQ0374731.1"/>
    </source>
</evidence>
<comment type="caution">
    <text evidence="2">The sequence shown here is derived from an EMBL/GenBank/DDBJ whole genome shotgun (WGS) entry which is preliminary data.</text>
</comment>
<dbReference type="Proteomes" id="UP001239626">
    <property type="component" value="Unassembled WGS sequence"/>
</dbReference>
<sequence>MSITTLDRSPQHQTRTDDRRLVVAGIVAGPLFVASGIAQALTRDGFDLRIHALSQLSTGDLGWVQMLTFIATGVGLVALGVAVLRSRDLVTGRRTVAVGVMILGVGLTVAGLFPTDPAHGFPDGTSGDAGAMSWHGVVHSTAAVVAFLGLAVATGAATVHAVRGRAVVPAILSGLTTIVLLLPSPPQYVSIQLALTGLVALTWTTALAVRLYRGSTVHGGGAR</sequence>
<dbReference type="InterPro" id="IPR009339">
    <property type="entry name" value="DUF998"/>
</dbReference>
<evidence type="ECO:0000313" key="3">
    <source>
        <dbReference type="Proteomes" id="UP001239626"/>
    </source>
</evidence>
<feature type="transmembrane region" description="Helical" evidence="1">
    <location>
        <begin position="166"/>
        <end position="183"/>
    </location>
</feature>
<evidence type="ECO:0000256" key="1">
    <source>
        <dbReference type="SAM" id="Phobius"/>
    </source>
</evidence>
<feature type="transmembrane region" description="Helical" evidence="1">
    <location>
        <begin position="21"/>
        <end position="41"/>
    </location>
</feature>
<proteinExistence type="predicted"/>
<feature type="transmembrane region" description="Helical" evidence="1">
    <location>
        <begin position="189"/>
        <end position="209"/>
    </location>
</feature>
<accession>A0ABU0EHI8</accession>
<name>A0ABU0EHI8_9CELL</name>
<feature type="transmembrane region" description="Helical" evidence="1">
    <location>
        <begin position="96"/>
        <end position="114"/>
    </location>
</feature>
<keyword evidence="1" id="KW-1133">Transmembrane helix</keyword>
<organism evidence="2 3">
    <name type="scientific">Cellulomonas humilata</name>
    <dbReference type="NCBI Taxonomy" id="144055"/>
    <lineage>
        <taxon>Bacteria</taxon>
        <taxon>Bacillati</taxon>
        <taxon>Actinomycetota</taxon>
        <taxon>Actinomycetes</taxon>
        <taxon>Micrococcales</taxon>
        <taxon>Cellulomonadaceae</taxon>
        <taxon>Cellulomonas</taxon>
    </lineage>
</organism>
<evidence type="ECO:0008006" key="4">
    <source>
        <dbReference type="Google" id="ProtNLM"/>
    </source>
</evidence>
<feature type="transmembrane region" description="Helical" evidence="1">
    <location>
        <begin position="134"/>
        <end position="159"/>
    </location>
</feature>
<keyword evidence="3" id="KW-1185">Reference proteome</keyword>
<dbReference type="RefSeq" id="WP_307493554.1">
    <property type="nucleotide sequence ID" value="NZ_JAUSVB010000004.1"/>
</dbReference>